<dbReference type="AlphaFoldDB" id="A0A8S9LXS4"/>
<accession>A0A8S9LXS4</accession>
<comment type="caution">
    <text evidence="1">The sequence shown here is derived from an EMBL/GenBank/DDBJ whole genome shotgun (WGS) entry which is preliminary data.</text>
</comment>
<protein>
    <submittedName>
        <fullName evidence="1">Uncharacterized protein</fullName>
    </submittedName>
</protein>
<sequence length="172" mass="19613">MSGLCQPLADLKFMKLLHTEHGSSVNVKKDIMIYGVFDIISPSWVHEEKMSYLEDFPQNSKAKQFDDCSFLVYHVISCIRGNALELLNVLAYSEVIDRSRGGAESVLLRSCRECVGRWEYCFLGVLLCIHSFAKQLNKVSRAFRVTTSVLLAHPRSKHQLFPCICGFGYWNN</sequence>
<evidence type="ECO:0000313" key="1">
    <source>
        <dbReference type="EMBL" id="KAF2610857.1"/>
    </source>
</evidence>
<gene>
    <name evidence="1" type="ORF">F2Q70_00010192</name>
</gene>
<dbReference type="EMBL" id="QGKY02000089">
    <property type="protein sequence ID" value="KAF2610857.1"/>
    <property type="molecule type" value="Genomic_DNA"/>
</dbReference>
<name>A0A8S9LXS4_BRACR</name>
<organism evidence="1">
    <name type="scientific">Brassica cretica</name>
    <name type="common">Mustard</name>
    <dbReference type="NCBI Taxonomy" id="69181"/>
    <lineage>
        <taxon>Eukaryota</taxon>
        <taxon>Viridiplantae</taxon>
        <taxon>Streptophyta</taxon>
        <taxon>Embryophyta</taxon>
        <taxon>Tracheophyta</taxon>
        <taxon>Spermatophyta</taxon>
        <taxon>Magnoliopsida</taxon>
        <taxon>eudicotyledons</taxon>
        <taxon>Gunneridae</taxon>
        <taxon>Pentapetalae</taxon>
        <taxon>rosids</taxon>
        <taxon>malvids</taxon>
        <taxon>Brassicales</taxon>
        <taxon>Brassicaceae</taxon>
        <taxon>Brassiceae</taxon>
        <taxon>Brassica</taxon>
    </lineage>
</organism>
<reference evidence="1" key="1">
    <citation type="submission" date="2019-12" db="EMBL/GenBank/DDBJ databases">
        <title>Genome sequencing and annotation of Brassica cretica.</title>
        <authorList>
            <person name="Studholme D.J."/>
            <person name="Sarris P.F."/>
        </authorList>
    </citation>
    <scope>NUCLEOTIDE SEQUENCE</scope>
    <source>
        <strain evidence="1">PFS-102/07</strain>
        <tissue evidence="1">Leaf</tissue>
    </source>
</reference>
<proteinExistence type="predicted"/>